<feature type="region of interest" description="Disordered" evidence="1">
    <location>
        <begin position="1"/>
        <end position="22"/>
    </location>
</feature>
<keyword evidence="2" id="KW-0812">Transmembrane</keyword>
<keyword evidence="4" id="KW-1185">Reference proteome</keyword>
<proteinExistence type="predicted"/>
<dbReference type="EMBL" id="SSSM01000004">
    <property type="protein sequence ID" value="THG30892.1"/>
    <property type="molecule type" value="Genomic_DNA"/>
</dbReference>
<evidence type="ECO:0000256" key="1">
    <source>
        <dbReference type="SAM" id="MobiDB-lite"/>
    </source>
</evidence>
<evidence type="ECO:0000256" key="2">
    <source>
        <dbReference type="SAM" id="Phobius"/>
    </source>
</evidence>
<dbReference type="RefSeq" id="WP_136427304.1">
    <property type="nucleotide sequence ID" value="NZ_SSSM01000004.1"/>
</dbReference>
<evidence type="ECO:0000313" key="4">
    <source>
        <dbReference type="Proteomes" id="UP000309133"/>
    </source>
</evidence>
<dbReference type="OrthoDB" id="4808029at2"/>
<feature type="transmembrane region" description="Helical" evidence="2">
    <location>
        <begin position="42"/>
        <end position="60"/>
    </location>
</feature>
<accession>A0A4S4FLV5</accession>
<dbReference type="AlphaFoldDB" id="A0A4S4FLV5"/>
<dbReference type="Proteomes" id="UP000309133">
    <property type="component" value="Unassembled WGS sequence"/>
</dbReference>
<name>A0A4S4FLV5_9MICO</name>
<sequence length="81" mass="8391">MTHPSPSPLETAATGASPTTARRLRATVERLRDDTGAATAEFAVVTMASVGFAGLLVAILKSEAVRTLLLDLIKHALSFAG</sequence>
<dbReference type="Pfam" id="PF14029">
    <property type="entry name" value="DUF4244"/>
    <property type="match status" value="1"/>
</dbReference>
<gene>
    <name evidence="3" type="ORF">E6C64_09730</name>
</gene>
<dbReference type="InterPro" id="IPR025338">
    <property type="entry name" value="DUF4244"/>
</dbReference>
<keyword evidence="2" id="KW-0472">Membrane</keyword>
<protein>
    <submittedName>
        <fullName evidence="3">DUF4244 domain-containing protein</fullName>
    </submittedName>
</protein>
<evidence type="ECO:0000313" key="3">
    <source>
        <dbReference type="EMBL" id="THG30892.1"/>
    </source>
</evidence>
<organism evidence="3 4">
    <name type="scientific">Naasia lichenicola</name>
    <dbReference type="NCBI Taxonomy" id="2565933"/>
    <lineage>
        <taxon>Bacteria</taxon>
        <taxon>Bacillati</taxon>
        <taxon>Actinomycetota</taxon>
        <taxon>Actinomycetes</taxon>
        <taxon>Micrococcales</taxon>
        <taxon>Microbacteriaceae</taxon>
        <taxon>Naasia</taxon>
    </lineage>
</organism>
<keyword evidence="2" id="KW-1133">Transmembrane helix</keyword>
<reference evidence="3 4" key="1">
    <citation type="submission" date="2019-04" db="EMBL/GenBank/DDBJ databases">
        <authorList>
            <person name="Jiang L."/>
        </authorList>
    </citation>
    <scope>NUCLEOTIDE SEQUENCE [LARGE SCALE GENOMIC DNA]</scope>
    <source>
        <strain evidence="3 4">YIM 131853</strain>
    </source>
</reference>
<comment type="caution">
    <text evidence="3">The sequence shown here is derived from an EMBL/GenBank/DDBJ whole genome shotgun (WGS) entry which is preliminary data.</text>
</comment>